<dbReference type="EMBL" id="EF087240">
    <property type="protein sequence ID" value="ABK26493.1"/>
    <property type="molecule type" value="mRNA"/>
</dbReference>
<accession>A9P0T2</accession>
<dbReference type="AlphaFoldDB" id="A9P0T2"/>
<sequence>MTEFCPSFDVKYFCRAKGSYMANVEADAAGFDSETSRMAMDNSSVQKPKPLVKMSVNISGPDDGGFTVNRQGEISVKKARAVHIQVMRIQEEDEHLGEDLREGVNPKDRFVFFPIASQMKDMFFDYSRPTFPSPLGMNAGVRSL</sequence>
<name>A9P0T2_PICSI</name>
<proteinExistence type="evidence at transcript level"/>
<evidence type="ECO:0000313" key="1">
    <source>
        <dbReference type="EMBL" id="ABK26493.1"/>
    </source>
</evidence>
<organism evidence="1">
    <name type="scientific">Picea sitchensis</name>
    <name type="common">Sitka spruce</name>
    <name type="synonym">Pinus sitchensis</name>
    <dbReference type="NCBI Taxonomy" id="3332"/>
    <lineage>
        <taxon>Eukaryota</taxon>
        <taxon>Viridiplantae</taxon>
        <taxon>Streptophyta</taxon>
        <taxon>Embryophyta</taxon>
        <taxon>Tracheophyta</taxon>
        <taxon>Spermatophyta</taxon>
        <taxon>Pinopsida</taxon>
        <taxon>Pinidae</taxon>
        <taxon>Conifers I</taxon>
        <taxon>Pinales</taxon>
        <taxon>Pinaceae</taxon>
        <taxon>Picea</taxon>
    </lineage>
</organism>
<protein>
    <submittedName>
        <fullName evidence="1">Uncharacterized protein</fullName>
    </submittedName>
</protein>
<reference evidence="1" key="1">
    <citation type="journal article" date="2008" name="BMC Genomics">
        <title>A conifer genomics resource of 200,000 spruce (Picea spp.) ESTs and 6,464 high-quality, sequence-finished full-length cDNAs for Sitka spruce (Picea sitchensis).</title>
        <authorList>
            <person name="Ralph S.G."/>
            <person name="Chun H.J."/>
            <person name="Kolosova N."/>
            <person name="Cooper D."/>
            <person name="Oddy C."/>
            <person name="Ritland C.E."/>
            <person name="Kirkpatrick R."/>
            <person name="Moore R."/>
            <person name="Barber S."/>
            <person name="Holt R.A."/>
            <person name="Jones S.J."/>
            <person name="Marra M.A."/>
            <person name="Douglas C.J."/>
            <person name="Ritland K."/>
            <person name="Bohlmann J."/>
        </authorList>
    </citation>
    <scope>NUCLEOTIDE SEQUENCE</scope>
    <source>
        <tissue evidence="1">Green portion of the leader tissue</tissue>
    </source>
</reference>